<dbReference type="InterPro" id="IPR002838">
    <property type="entry name" value="AIM24"/>
</dbReference>
<keyword evidence="3" id="KW-1185">Reference proteome</keyword>
<reference evidence="1 3" key="1">
    <citation type="journal article" date="2012" name="Nature">
        <title>Algal genomes reveal evolutionary mosaicism and the fate of nucleomorphs.</title>
        <authorList>
            <consortium name="DOE Joint Genome Institute"/>
            <person name="Curtis B.A."/>
            <person name="Tanifuji G."/>
            <person name="Burki F."/>
            <person name="Gruber A."/>
            <person name="Irimia M."/>
            <person name="Maruyama S."/>
            <person name="Arias M.C."/>
            <person name="Ball S.G."/>
            <person name="Gile G.H."/>
            <person name="Hirakawa Y."/>
            <person name="Hopkins J.F."/>
            <person name="Kuo A."/>
            <person name="Rensing S.A."/>
            <person name="Schmutz J."/>
            <person name="Symeonidi A."/>
            <person name="Elias M."/>
            <person name="Eveleigh R.J."/>
            <person name="Herman E.K."/>
            <person name="Klute M.J."/>
            <person name="Nakayama T."/>
            <person name="Obornik M."/>
            <person name="Reyes-Prieto A."/>
            <person name="Armbrust E.V."/>
            <person name="Aves S.J."/>
            <person name="Beiko R.G."/>
            <person name="Coutinho P."/>
            <person name="Dacks J.B."/>
            <person name="Durnford D.G."/>
            <person name="Fast N.M."/>
            <person name="Green B.R."/>
            <person name="Grisdale C.J."/>
            <person name="Hempel F."/>
            <person name="Henrissat B."/>
            <person name="Hoppner M.P."/>
            <person name="Ishida K."/>
            <person name="Kim E."/>
            <person name="Koreny L."/>
            <person name="Kroth P.G."/>
            <person name="Liu Y."/>
            <person name="Malik S.B."/>
            <person name="Maier U.G."/>
            <person name="McRose D."/>
            <person name="Mock T."/>
            <person name="Neilson J.A."/>
            <person name="Onodera N.T."/>
            <person name="Poole A.M."/>
            <person name="Pritham E.J."/>
            <person name="Richards T.A."/>
            <person name="Rocap G."/>
            <person name="Roy S.W."/>
            <person name="Sarai C."/>
            <person name="Schaack S."/>
            <person name="Shirato S."/>
            <person name="Slamovits C.H."/>
            <person name="Spencer D.F."/>
            <person name="Suzuki S."/>
            <person name="Worden A.Z."/>
            <person name="Zauner S."/>
            <person name="Barry K."/>
            <person name="Bell C."/>
            <person name="Bharti A.K."/>
            <person name="Crow J.A."/>
            <person name="Grimwood J."/>
            <person name="Kramer R."/>
            <person name="Lindquist E."/>
            <person name="Lucas S."/>
            <person name="Salamov A."/>
            <person name="McFadden G.I."/>
            <person name="Lane C.E."/>
            <person name="Keeling P.J."/>
            <person name="Gray M.W."/>
            <person name="Grigoriev I.V."/>
            <person name="Archibald J.M."/>
        </authorList>
    </citation>
    <scope>NUCLEOTIDE SEQUENCE</scope>
    <source>
        <strain evidence="1 3">CCMP2712</strain>
    </source>
</reference>
<dbReference type="InterPro" id="IPR016031">
    <property type="entry name" value="Trp_RNA-bd_attenuator-like_dom"/>
</dbReference>
<dbReference type="PANTHER" id="PTHR43657:SF1">
    <property type="entry name" value="ALTERED INHERITANCE OF MITOCHONDRIA PROTEIN 24, MITOCHONDRIAL"/>
    <property type="match status" value="1"/>
</dbReference>
<accession>L1JVJ0</accession>
<name>L1JVJ0_GUITC</name>
<dbReference type="RefSeq" id="XP_005839098.1">
    <property type="nucleotide sequence ID" value="XM_005839041.1"/>
</dbReference>
<dbReference type="HOGENOM" id="CLU_1087578_0_0_1"/>
<evidence type="ECO:0000313" key="3">
    <source>
        <dbReference type="Proteomes" id="UP000011087"/>
    </source>
</evidence>
<dbReference type="GeneID" id="17308811"/>
<dbReference type="OrthoDB" id="1705416at2759"/>
<dbReference type="EMBL" id="JH992973">
    <property type="protein sequence ID" value="EKX52118.1"/>
    <property type="molecule type" value="Genomic_DNA"/>
</dbReference>
<organism evidence="1">
    <name type="scientific">Guillardia theta (strain CCMP2712)</name>
    <name type="common">Cryptophyte</name>
    <dbReference type="NCBI Taxonomy" id="905079"/>
    <lineage>
        <taxon>Eukaryota</taxon>
        <taxon>Cryptophyceae</taxon>
        <taxon>Pyrenomonadales</taxon>
        <taxon>Geminigeraceae</taxon>
        <taxon>Guillardia</taxon>
    </lineage>
</organism>
<dbReference type="eggNOG" id="ENOG502QVFQ">
    <property type="taxonomic scope" value="Eukaryota"/>
</dbReference>
<protein>
    <submittedName>
        <fullName evidence="1 2">Uncharacterized protein</fullName>
    </submittedName>
</protein>
<gene>
    <name evidence="1" type="ORF">GUITHDRAFT_150692</name>
</gene>
<dbReference type="STRING" id="905079.L1JVJ0"/>
<evidence type="ECO:0000313" key="2">
    <source>
        <dbReference type="EnsemblProtists" id="EKX52118"/>
    </source>
</evidence>
<dbReference type="AlphaFoldDB" id="L1JVJ0"/>
<reference evidence="3" key="2">
    <citation type="submission" date="2012-11" db="EMBL/GenBank/DDBJ databases">
        <authorList>
            <person name="Kuo A."/>
            <person name="Curtis B.A."/>
            <person name="Tanifuji G."/>
            <person name="Burki F."/>
            <person name="Gruber A."/>
            <person name="Irimia M."/>
            <person name="Maruyama S."/>
            <person name="Arias M.C."/>
            <person name="Ball S.G."/>
            <person name="Gile G.H."/>
            <person name="Hirakawa Y."/>
            <person name="Hopkins J.F."/>
            <person name="Rensing S.A."/>
            <person name="Schmutz J."/>
            <person name="Symeonidi A."/>
            <person name="Elias M."/>
            <person name="Eveleigh R.J."/>
            <person name="Herman E.K."/>
            <person name="Klute M.J."/>
            <person name="Nakayama T."/>
            <person name="Obornik M."/>
            <person name="Reyes-Prieto A."/>
            <person name="Armbrust E.V."/>
            <person name="Aves S.J."/>
            <person name="Beiko R.G."/>
            <person name="Coutinho P."/>
            <person name="Dacks J.B."/>
            <person name="Durnford D.G."/>
            <person name="Fast N.M."/>
            <person name="Green B.R."/>
            <person name="Grisdale C."/>
            <person name="Hempe F."/>
            <person name="Henrissat B."/>
            <person name="Hoppner M.P."/>
            <person name="Ishida K.-I."/>
            <person name="Kim E."/>
            <person name="Koreny L."/>
            <person name="Kroth P.G."/>
            <person name="Liu Y."/>
            <person name="Malik S.-B."/>
            <person name="Maier U.G."/>
            <person name="McRose D."/>
            <person name="Mock T."/>
            <person name="Neilson J.A."/>
            <person name="Onodera N.T."/>
            <person name="Poole A.M."/>
            <person name="Pritham E.J."/>
            <person name="Richards T.A."/>
            <person name="Rocap G."/>
            <person name="Roy S.W."/>
            <person name="Sarai C."/>
            <person name="Schaack S."/>
            <person name="Shirato S."/>
            <person name="Slamovits C.H."/>
            <person name="Spencer D.F."/>
            <person name="Suzuki S."/>
            <person name="Worden A.Z."/>
            <person name="Zauner S."/>
            <person name="Barry K."/>
            <person name="Bell C."/>
            <person name="Bharti A.K."/>
            <person name="Crow J.A."/>
            <person name="Grimwood J."/>
            <person name="Kramer R."/>
            <person name="Lindquist E."/>
            <person name="Lucas S."/>
            <person name="Salamov A."/>
            <person name="McFadden G.I."/>
            <person name="Lane C.E."/>
            <person name="Keeling P.J."/>
            <person name="Gray M.W."/>
            <person name="Grigoriev I.V."/>
            <person name="Archibald J.M."/>
        </authorList>
    </citation>
    <scope>NUCLEOTIDE SEQUENCE</scope>
    <source>
        <strain evidence="3">CCMP2712</strain>
    </source>
</reference>
<dbReference type="Proteomes" id="UP000011087">
    <property type="component" value="Unassembled WGS sequence"/>
</dbReference>
<dbReference type="KEGG" id="gtt:GUITHDRAFT_150692"/>
<dbReference type="Gene3D" id="3.60.160.10">
    <property type="entry name" value="Mitochondrial biogenesis AIM24"/>
    <property type="match status" value="1"/>
</dbReference>
<dbReference type="PANTHER" id="PTHR43657">
    <property type="entry name" value="TRYPTOPHAN RNA-BINDING ATTENUATOR PROTEIN-LIKE PROTEIN"/>
    <property type="match status" value="1"/>
</dbReference>
<dbReference type="SUPFAM" id="SSF51219">
    <property type="entry name" value="TRAP-like"/>
    <property type="match status" value="1"/>
</dbReference>
<proteinExistence type="predicted"/>
<dbReference type="EnsemblProtists" id="EKX52118">
    <property type="protein sequence ID" value="EKX52118"/>
    <property type="gene ID" value="GUITHDRAFT_150692"/>
</dbReference>
<dbReference type="InterPro" id="IPR036983">
    <property type="entry name" value="AIM24_sf"/>
</dbReference>
<reference evidence="2" key="3">
    <citation type="submission" date="2015-06" db="UniProtKB">
        <authorList>
            <consortium name="EnsemblProtists"/>
        </authorList>
    </citation>
    <scope>IDENTIFICATION</scope>
</reference>
<sequence>MSNYIPSAVANIVAVPVQMSMDGQSPLESCGWEAVDIHSHGENWSVVGESTQVLMAKLLSEQEVLTEPGGMMIHSSGIKPSMNMGGLWLGIRRAFCAGESCCRVQWKNHESQPKIMTIHPSFPSKVVPVNLDEFQGSMYMKRAAWMASLNTQLEFDIKMAPSCTAAWCAGQGCCLTLVKGRGLTFLNVGGTVLKKTLRDGEKVFIDTSALVAWATTATISAERAGNCCTICCGGMGLANTTITGPGVVYIQSMSREKAAQGYMMAARANSK</sequence>
<dbReference type="PaxDb" id="55529-EKX52118"/>
<dbReference type="Pfam" id="PF01987">
    <property type="entry name" value="AIM24"/>
    <property type="match status" value="1"/>
</dbReference>
<dbReference type="OMA" id="RVDTGCI"/>
<evidence type="ECO:0000313" key="1">
    <source>
        <dbReference type="EMBL" id="EKX52118.1"/>
    </source>
</evidence>